<dbReference type="AlphaFoldDB" id="A0A1T4K483"/>
<evidence type="ECO:0000313" key="2">
    <source>
        <dbReference type="EMBL" id="SJZ37231.1"/>
    </source>
</evidence>
<feature type="transmembrane region" description="Helical" evidence="1">
    <location>
        <begin position="31"/>
        <end position="51"/>
    </location>
</feature>
<dbReference type="Proteomes" id="UP000191153">
    <property type="component" value="Unassembled WGS sequence"/>
</dbReference>
<feature type="transmembrane region" description="Helical" evidence="1">
    <location>
        <begin position="7"/>
        <end position="25"/>
    </location>
</feature>
<keyword evidence="3" id="KW-1185">Reference proteome</keyword>
<dbReference type="RefSeq" id="WP_078692831.1">
    <property type="nucleotide sequence ID" value="NZ_FUWX01000004.1"/>
</dbReference>
<evidence type="ECO:0000256" key="1">
    <source>
        <dbReference type="SAM" id="Phobius"/>
    </source>
</evidence>
<protein>
    <submittedName>
        <fullName evidence="2">Uncharacterized protein</fullName>
    </submittedName>
</protein>
<keyword evidence="1" id="KW-0472">Membrane</keyword>
<feature type="transmembrane region" description="Helical" evidence="1">
    <location>
        <begin position="122"/>
        <end position="142"/>
    </location>
</feature>
<organism evidence="2 3">
    <name type="scientific">Cetobacterium ceti</name>
    <dbReference type="NCBI Taxonomy" id="180163"/>
    <lineage>
        <taxon>Bacteria</taxon>
        <taxon>Fusobacteriati</taxon>
        <taxon>Fusobacteriota</taxon>
        <taxon>Fusobacteriia</taxon>
        <taxon>Fusobacteriales</taxon>
        <taxon>Fusobacteriaceae</taxon>
        <taxon>Cetobacterium</taxon>
    </lineage>
</organism>
<keyword evidence="1" id="KW-1133">Transmembrane helix</keyword>
<feature type="transmembrane region" description="Helical" evidence="1">
    <location>
        <begin position="63"/>
        <end position="83"/>
    </location>
</feature>
<dbReference type="EMBL" id="FUWX01000004">
    <property type="protein sequence ID" value="SJZ37231.1"/>
    <property type="molecule type" value="Genomic_DNA"/>
</dbReference>
<keyword evidence="1" id="KW-0812">Transmembrane</keyword>
<dbReference type="STRING" id="180163.SAMN02745174_00290"/>
<gene>
    <name evidence="2" type="ORF">SAMN02745174_00290</name>
</gene>
<name>A0A1T4K483_9FUSO</name>
<accession>A0A1T4K483</accession>
<proteinExistence type="predicted"/>
<sequence>MKKYNMSTGFCHLYIFLLVLSYFVSPNNIPAHGAIILTGTLLILSILLDLKKVFNKILKTFKFDLFIYLFIFFKIISTLTYFLSLIGENINTSIFYLNYTGTLVIQFVFAIYILFYNKQLKFLNYYAWGLIFSGLASCLFPTSSLNIFIPIGIAFILGEVFFEANATRDLIS</sequence>
<reference evidence="2 3" key="1">
    <citation type="submission" date="2017-02" db="EMBL/GenBank/DDBJ databases">
        <authorList>
            <person name="Peterson S.W."/>
        </authorList>
    </citation>
    <scope>NUCLEOTIDE SEQUENCE [LARGE SCALE GENOMIC DNA]</scope>
    <source>
        <strain evidence="2 3">ATCC 700028</strain>
    </source>
</reference>
<feature type="transmembrane region" description="Helical" evidence="1">
    <location>
        <begin position="95"/>
        <end position="115"/>
    </location>
</feature>
<evidence type="ECO:0000313" key="3">
    <source>
        <dbReference type="Proteomes" id="UP000191153"/>
    </source>
</evidence>